<organism evidence="1 2">
    <name type="scientific">Wolfiporia cocos (strain MD-104)</name>
    <name type="common">Brown rot fungus</name>
    <dbReference type="NCBI Taxonomy" id="742152"/>
    <lineage>
        <taxon>Eukaryota</taxon>
        <taxon>Fungi</taxon>
        <taxon>Dikarya</taxon>
        <taxon>Basidiomycota</taxon>
        <taxon>Agaricomycotina</taxon>
        <taxon>Agaricomycetes</taxon>
        <taxon>Polyporales</taxon>
        <taxon>Phaeolaceae</taxon>
        <taxon>Wolfiporia</taxon>
    </lineage>
</organism>
<dbReference type="OrthoDB" id="3249150at2759"/>
<gene>
    <name evidence="1" type="ORF">WOLCODRAFT_61595</name>
</gene>
<dbReference type="AlphaFoldDB" id="A0A2H3IWH9"/>
<proteinExistence type="predicted"/>
<dbReference type="EMBL" id="KB467831">
    <property type="protein sequence ID" value="PCH33785.1"/>
    <property type="molecule type" value="Genomic_DNA"/>
</dbReference>
<reference evidence="1 2" key="1">
    <citation type="journal article" date="2012" name="Science">
        <title>The Paleozoic origin of enzymatic lignin decomposition reconstructed from 31 fungal genomes.</title>
        <authorList>
            <person name="Floudas D."/>
            <person name="Binder M."/>
            <person name="Riley R."/>
            <person name="Barry K."/>
            <person name="Blanchette R.A."/>
            <person name="Henrissat B."/>
            <person name="Martinez A.T."/>
            <person name="Otillar R."/>
            <person name="Spatafora J.W."/>
            <person name="Yadav J.S."/>
            <person name="Aerts A."/>
            <person name="Benoit I."/>
            <person name="Boyd A."/>
            <person name="Carlson A."/>
            <person name="Copeland A."/>
            <person name="Coutinho P.M."/>
            <person name="de Vries R.P."/>
            <person name="Ferreira P."/>
            <person name="Findley K."/>
            <person name="Foster B."/>
            <person name="Gaskell J."/>
            <person name="Glotzer D."/>
            <person name="Gorecki P."/>
            <person name="Heitman J."/>
            <person name="Hesse C."/>
            <person name="Hori C."/>
            <person name="Igarashi K."/>
            <person name="Jurgens J.A."/>
            <person name="Kallen N."/>
            <person name="Kersten P."/>
            <person name="Kohler A."/>
            <person name="Kuees U."/>
            <person name="Kumar T.K.A."/>
            <person name="Kuo A."/>
            <person name="LaButti K."/>
            <person name="Larrondo L.F."/>
            <person name="Lindquist E."/>
            <person name="Ling A."/>
            <person name="Lombard V."/>
            <person name="Lucas S."/>
            <person name="Lundell T."/>
            <person name="Martin R."/>
            <person name="McLaughlin D.J."/>
            <person name="Morgenstern I."/>
            <person name="Morin E."/>
            <person name="Murat C."/>
            <person name="Nagy L.G."/>
            <person name="Nolan M."/>
            <person name="Ohm R.A."/>
            <person name="Patyshakuliyeva A."/>
            <person name="Rokas A."/>
            <person name="Ruiz-Duenas F.J."/>
            <person name="Sabat G."/>
            <person name="Salamov A."/>
            <person name="Samejima M."/>
            <person name="Schmutz J."/>
            <person name="Slot J.C."/>
            <person name="St John F."/>
            <person name="Stenlid J."/>
            <person name="Sun H."/>
            <person name="Sun S."/>
            <person name="Syed K."/>
            <person name="Tsang A."/>
            <person name="Wiebenga A."/>
            <person name="Young D."/>
            <person name="Pisabarro A."/>
            <person name="Eastwood D.C."/>
            <person name="Martin F."/>
            <person name="Cullen D."/>
            <person name="Grigoriev I.V."/>
            <person name="Hibbett D.S."/>
        </authorList>
    </citation>
    <scope>NUCLEOTIDE SEQUENCE [LARGE SCALE GENOMIC DNA]</scope>
    <source>
        <strain evidence="1 2">MD-104</strain>
    </source>
</reference>
<accession>A0A2H3IWH9</accession>
<evidence type="ECO:0000313" key="1">
    <source>
        <dbReference type="EMBL" id="PCH33785.1"/>
    </source>
</evidence>
<dbReference type="Proteomes" id="UP000218811">
    <property type="component" value="Unassembled WGS sequence"/>
</dbReference>
<name>A0A2H3IWH9_WOLCO</name>
<protein>
    <submittedName>
        <fullName evidence="1">Uncharacterized protein</fullName>
    </submittedName>
</protein>
<evidence type="ECO:0000313" key="2">
    <source>
        <dbReference type="Proteomes" id="UP000218811"/>
    </source>
</evidence>
<dbReference type="OMA" id="TICFPHT"/>
<keyword evidence="2" id="KW-1185">Reference proteome</keyword>
<sequence>MPTSTLPYEVLFEFVNSSIQPITVQVLRQDNGNRPGATILLHSGENISLVLTAGSPYKYTVKQGKYQATLS</sequence>